<comment type="caution">
    <text evidence="7">The sequence shown here is derived from an EMBL/GenBank/DDBJ whole genome shotgun (WGS) entry which is preliminary data.</text>
</comment>
<evidence type="ECO:0000256" key="3">
    <source>
        <dbReference type="ARBA" id="ARBA00022771"/>
    </source>
</evidence>
<dbReference type="InterPro" id="IPR052035">
    <property type="entry name" value="ZnF_BED_domain_contain"/>
</dbReference>
<reference evidence="7 8" key="1">
    <citation type="submission" date="2017-02" db="EMBL/GenBank/DDBJ databases">
        <title>Genomes of Trichoderma spp. with biocontrol activity.</title>
        <authorList>
            <person name="Gardiner D."/>
            <person name="Kazan K."/>
            <person name="Vos C."/>
            <person name="Harvey P."/>
        </authorList>
    </citation>
    <scope>NUCLEOTIDE SEQUENCE [LARGE SCALE GENOMIC DNA]</scope>
    <source>
        <strain evidence="7 8">Tr1</strain>
    </source>
</reference>
<evidence type="ECO:0000256" key="2">
    <source>
        <dbReference type="ARBA" id="ARBA00022723"/>
    </source>
</evidence>
<sequence>MDLPGSADHGPPSLSSLPGNGYSDLSSSFDTSASELVKELADDAPFPADCGGYEGIDWNRLSGYSISRRRKRPRTGWVWEYGYDIESDNSGHRFWVCKLCHRKKATATHMYDAASTSQANSHMAGVHRVDRDGQMPPRGKKQRTIFDMVNLDSRQPKEQAVINAFIASFEPVHFQQLLVRWVTCDNIPYHKLESPYFRELMAYANSAIIESGSLPTHSTIREWVIQSFSRHKGVVVELLGRSLSRINVSFDAWSSRKFKSLLWPDRPLSG</sequence>
<protein>
    <recommendedName>
        <fullName evidence="9">BED-type domain-containing protein</fullName>
    </recommendedName>
</protein>
<evidence type="ECO:0008006" key="9">
    <source>
        <dbReference type="Google" id="ProtNLM"/>
    </source>
</evidence>
<dbReference type="GO" id="GO:0008270">
    <property type="term" value="F:zinc ion binding"/>
    <property type="evidence" value="ECO:0007669"/>
    <property type="project" value="UniProtKB-KW"/>
</dbReference>
<proteinExistence type="predicted"/>
<dbReference type="EMBL" id="MTYI01000477">
    <property type="protein sequence ID" value="PNP40318.1"/>
    <property type="molecule type" value="Genomic_DNA"/>
</dbReference>
<dbReference type="PANTHER" id="PTHR46481">
    <property type="entry name" value="ZINC FINGER BED DOMAIN-CONTAINING PROTEIN 4"/>
    <property type="match status" value="1"/>
</dbReference>
<evidence type="ECO:0000313" key="8">
    <source>
        <dbReference type="Proteomes" id="UP000236290"/>
    </source>
</evidence>
<dbReference type="GO" id="GO:0005634">
    <property type="term" value="C:nucleus"/>
    <property type="evidence" value="ECO:0007669"/>
    <property type="project" value="UniProtKB-SubCell"/>
</dbReference>
<organism evidence="7 8">
    <name type="scientific">Trichoderma harzianum</name>
    <name type="common">Hypocrea lixii</name>
    <dbReference type="NCBI Taxonomy" id="5544"/>
    <lineage>
        <taxon>Eukaryota</taxon>
        <taxon>Fungi</taxon>
        <taxon>Dikarya</taxon>
        <taxon>Ascomycota</taxon>
        <taxon>Pezizomycotina</taxon>
        <taxon>Sordariomycetes</taxon>
        <taxon>Hypocreomycetidae</taxon>
        <taxon>Hypocreales</taxon>
        <taxon>Hypocreaceae</taxon>
        <taxon>Trichoderma</taxon>
    </lineage>
</organism>
<name>A0A2K0T468_TRIHA</name>
<evidence type="ECO:0000256" key="4">
    <source>
        <dbReference type="ARBA" id="ARBA00022833"/>
    </source>
</evidence>
<evidence type="ECO:0000256" key="6">
    <source>
        <dbReference type="SAM" id="MobiDB-lite"/>
    </source>
</evidence>
<accession>A0A2K0T468</accession>
<keyword evidence="2" id="KW-0479">Metal-binding</keyword>
<gene>
    <name evidence="7" type="ORF">THARTR1_11249</name>
</gene>
<keyword evidence="3" id="KW-0863">Zinc-finger</keyword>
<keyword evidence="4" id="KW-0862">Zinc</keyword>
<evidence type="ECO:0000256" key="1">
    <source>
        <dbReference type="ARBA" id="ARBA00004123"/>
    </source>
</evidence>
<dbReference type="Proteomes" id="UP000236290">
    <property type="component" value="Unassembled WGS sequence"/>
</dbReference>
<dbReference type="PANTHER" id="PTHR46481:SF10">
    <property type="entry name" value="ZINC FINGER BED DOMAIN-CONTAINING PROTEIN 39"/>
    <property type="match status" value="1"/>
</dbReference>
<keyword evidence="5" id="KW-0539">Nucleus</keyword>
<evidence type="ECO:0000313" key="7">
    <source>
        <dbReference type="EMBL" id="PNP40318.1"/>
    </source>
</evidence>
<dbReference type="OrthoDB" id="5100912at2759"/>
<feature type="region of interest" description="Disordered" evidence="6">
    <location>
        <begin position="1"/>
        <end position="21"/>
    </location>
</feature>
<evidence type="ECO:0000256" key="5">
    <source>
        <dbReference type="ARBA" id="ARBA00023242"/>
    </source>
</evidence>
<dbReference type="AlphaFoldDB" id="A0A2K0T468"/>
<comment type="subcellular location">
    <subcellularLocation>
        <location evidence="1">Nucleus</location>
    </subcellularLocation>
</comment>